<dbReference type="CDD" id="cd00037">
    <property type="entry name" value="CLECT"/>
    <property type="match status" value="2"/>
</dbReference>
<dbReference type="AlphaFoldDB" id="A0A8S3SZY3"/>
<feature type="domain" description="Sushi" evidence="8">
    <location>
        <begin position="402"/>
        <end position="459"/>
    </location>
</feature>
<feature type="domain" description="C-type lectin" evidence="7">
    <location>
        <begin position="585"/>
        <end position="711"/>
    </location>
</feature>
<evidence type="ECO:0000313" key="9">
    <source>
        <dbReference type="EMBL" id="CAG2224669.1"/>
    </source>
</evidence>
<accession>A0A8S3SZY3</accession>
<sequence>MEGALKQKIAIVKVVLVLDGQKKAGVVERDRVACCEDIPTDRFANGTVIVAERNVGSTAKFTCDAGFFLVGRENITCTTSGWDGNIPQCAKILCPETVAYFRGSKYIFKCNGGNWSNSEAYCNVLGGHLTSIETGDEYAFVVDVVRLMEKHIFEMIYAFFWIGEPLNLSDWYQGSTEPPPIMPNIPSTPCIMMLSFLTQVTFSYQSCSSQTYFVCEIRTMFNCWYVIVIALSIYHEVNAEEKLTRQCAASQGRCAKTKDSNCESSFGSGWINNGSCCRRKPCCVFQCEDIPSNNLTNGAVTVTERTIGSTANFTCDAGHSLVGNETITCTSSGWNGNIPQCRFQCEDIPPNNLTNGAVTVTERTIGSTANFTCDAGHSLVGNETITCTSSGWNGNIPQCRFQCEDIPSNNLTNGAVTVTERTIGSTANFTCDAGHSLVGNETITCTSSGWNGNIPQCRFQCDDIPTNSLTNGTVIVAERVIGSTANFTCDAGLSVVGRKSITCTTSGWNGNIPQCRFQCADIPTDSLINGTVTVTERNVGSMANFTCDAGLFLVGRKSITCTTSGWNGNIPQCTKIVCPETVAFFRGSKYIFKCNQATWSNSEANCNVLGGHLTSIETGDENAFLVDVIALMQKHITQIFYAFFWIGLTDNNDEMSYKWSSCEPLNYSSWHPQQPDNKDMRNKQDAHCVKINPFYYYNWGDEPCDTYSYYVNFVKFGK</sequence>
<keyword evidence="2" id="KW-0732">Signal</keyword>
<dbReference type="InterPro" id="IPR001304">
    <property type="entry name" value="C-type_lectin-like"/>
</dbReference>
<proteinExistence type="predicted"/>
<comment type="caution">
    <text evidence="6">Lacks conserved residue(s) required for the propagation of feature annotation.</text>
</comment>
<keyword evidence="3" id="KW-0677">Repeat</keyword>
<feature type="domain" description="C-type lectin" evidence="7">
    <location>
        <begin position="101"/>
        <end position="216"/>
    </location>
</feature>
<dbReference type="Gene3D" id="2.10.70.10">
    <property type="entry name" value="Complement Module, domain 1"/>
    <property type="match status" value="6"/>
</dbReference>
<dbReference type="InterPro" id="IPR016186">
    <property type="entry name" value="C-type_lectin-like/link_sf"/>
</dbReference>
<feature type="domain" description="Sushi" evidence="8">
    <location>
        <begin position="343"/>
        <end position="401"/>
    </location>
</feature>
<keyword evidence="5" id="KW-0325">Glycoprotein</keyword>
<dbReference type="Pfam" id="PF00059">
    <property type="entry name" value="Lectin_C"/>
    <property type="match status" value="2"/>
</dbReference>
<dbReference type="PROSITE" id="PS50923">
    <property type="entry name" value="SUSHI"/>
    <property type="match status" value="5"/>
</dbReference>
<dbReference type="PANTHER" id="PTHR19325:SF560">
    <property type="entry name" value="SUSHI, VON WILLEBRAND FACTOR TYPE A, EGF AND PENTRAXIN DOMAIN-CONTAINING PROTEIN 1"/>
    <property type="match status" value="1"/>
</dbReference>
<name>A0A8S3SZY3_MYTED</name>
<evidence type="ECO:0000259" key="8">
    <source>
        <dbReference type="PROSITE" id="PS50923"/>
    </source>
</evidence>
<keyword evidence="1 6" id="KW-0768">Sushi</keyword>
<reference evidence="9" key="1">
    <citation type="submission" date="2021-03" db="EMBL/GenBank/DDBJ databases">
        <authorList>
            <person name="Bekaert M."/>
        </authorList>
    </citation>
    <scope>NUCLEOTIDE SEQUENCE</scope>
</reference>
<dbReference type="InterPro" id="IPR035976">
    <property type="entry name" value="Sushi/SCR/CCP_sf"/>
</dbReference>
<evidence type="ECO:0000313" key="10">
    <source>
        <dbReference type="Proteomes" id="UP000683360"/>
    </source>
</evidence>
<dbReference type="OrthoDB" id="6127264at2759"/>
<comment type="caution">
    <text evidence="9">The sequence shown here is derived from an EMBL/GenBank/DDBJ whole genome shotgun (WGS) entry which is preliminary data.</text>
</comment>
<evidence type="ECO:0000256" key="6">
    <source>
        <dbReference type="PROSITE-ProRule" id="PRU00302"/>
    </source>
</evidence>
<dbReference type="EMBL" id="CAJPWZ010001813">
    <property type="protein sequence ID" value="CAG2224669.1"/>
    <property type="molecule type" value="Genomic_DNA"/>
</dbReference>
<dbReference type="Gene3D" id="3.10.100.10">
    <property type="entry name" value="Mannose-Binding Protein A, subunit A"/>
    <property type="match status" value="2"/>
</dbReference>
<evidence type="ECO:0000256" key="2">
    <source>
        <dbReference type="ARBA" id="ARBA00022729"/>
    </source>
</evidence>
<evidence type="ECO:0000256" key="5">
    <source>
        <dbReference type="ARBA" id="ARBA00023180"/>
    </source>
</evidence>
<dbReference type="InterPro" id="IPR050350">
    <property type="entry name" value="Compl-Cell_Adhes-Reg"/>
</dbReference>
<keyword evidence="4" id="KW-1015">Disulfide bond</keyword>
<dbReference type="Proteomes" id="UP000683360">
    <property type="component" value="Unassembled WGS sequence"/>
</dbReference>
<protein>
    <submittedName>
        <fullName evidence="9">Uncharacterized protein</fullName>
    </submittedName>
</protein>
<dbReference type="SMART" id="SM00032">
    <property type="entry name" value="CCP"/>
    <property type="match status" value="6"/>
</dbReference>
<evidence type="ECO:0000256" key="4">
    <source>
        <dbReference type="ARBA" id="ARBA00023157"/>
    </source>
</evidence>
<feature type="domain" description="Sushi" evidence="8">
    <location>
        <begin position="33"/>
        <end position="91"/>
    </location>
</feature>
<dbReference type="InterPro" id="IPR000436">
    <property type="entry name" value="Sushi_SCR_CCP_dom"/>
</dbReference>
<dbReference type="CDD" id="cd00033">
    <property type="entry name" value="CCP"/>
    <property type="match status" value="6"/>
</dbReference>
<evidence type="ECO:0000256" key="1">
    <source>
        <dbReference type="ARBA" id="ARBA00022659"/>
    </source>
</evidence>
<dbReference type="PANTHER" id="PTHR19325">
    <property type="entry name" value="COMPLEMENT COMPONENT-RELATED SUSHI DOMAIN-CONTAINING"/>
    <property type="match status" value="1"/>
</dbReference>
<dbReference type="PROSITE" id="PS50041">
    <property type="entry name" value="C_TYPE_LECTIN_2"/>
    <property type="match status" value="2"/>
</dbReference>
<evidence type="ECO:0000256" key="3">
    <source>
        <dbReference type="ARBA" id="ARBA00022737"/>
    </source>
</evidence>
<feature type="domain" description="Sushi" evidence="8">
    <location>
        <begin position="517"/>
        <end position="575"/>
    </location>
</feature>
<dbReference type="SMART" id="SM00034">
    <property type="entry name" value="CLECT"/>
    <property type="match status" value="2"/>
</dbReference>
<evidence type="ECO:0000259" key="7">
    <source>
        <dbReference type="PROSITE" id="PS50041"/>
    </source>
</evidence>
<dbReference type="InterPro" id="IPR016187">
    <property type="entry name" value="CTDL_fold"/>
</dbReference>
<dbReference type="Pfam" id="PF00084">
    <property type="entry name" value="Sushi"/>
    <property type="match status" value="6"/>
</dbReference>
<dbReference type="SUPFAM" id="SSF56436">
    <property type="entry name" value="C-type lectin-like"/>
    <property type="match status" value="2"/>
</dbReference>
<dbReference type="SUPFAM" id="SSF57535">
    <property type="entry name" value="Complement control module/SCR domain"/>
    <property type="match status" value="6"/>
</dbReference>
<gene>
    <name evidence="9" type="ORF">MEDL_37844</name>
</gene>
<organism evidence="9 10">
    <name type="scientific">Mytilus edulis</name>
    <name type="common">Blue mussel</name>
    <dbReference type="NCBI Taxonomy" id="6550"/>
    <lineage>
        <taxon>Eukaryota</taxon>
        <taxon>Metazoa</taxon>
        <taxon>Spiralia</taxon>
        <taxon>Lophotrochozoa</taxon>
        <taxon>Mollusca</taxon>
        <taxon>Bivalvia</taxon>
        <taxon>Autobranchia</taxon>
        <taxon>Pteriomorphia</taxon>
        <taxon>Mytilida</taxon>
        <taxon>Mytiloidea</taxon>
        <taxon>Mytilidae</taxon>
        <taxon>Mytilinae</taxon>
        <taxon>Mytilus</taxon>
    </lineage>
</organism>
<keyword evidence="10" id="KW-1185">Reference proteome</keyword>
<feature type="domain" description="Sushi" evidence="8">
    <location>
        <begin position="285"/>
        <end position="342"/>
    </location>
</feature>